<dbReference type="SMART" id="SM00485">
    <property type="entry name" value="XPGN"/>
    <property type="match status" value="1"/>
</dbReference>
<keyword evidence="1" id="KW-0810">Translation regulation</keyword>
<dbReference type="PANTHER" id="PTHR11081:SF32">
    <property type="entry name" value="POST-TRANSCRIPTIONAL REGULATOR MKT1"/>
    <property type="match status" value="1"/>
</dbReference>
<evidence type="ECO:0000313" key="5">
    <source>
        <dbReference type="Proteomes" id="UP001432216"/>
    </source>
</evidence>
<keyword evidence="5" id="KW-1185">Reference proteome</keyword>
<dbReference type="CDD" id="cd09858">
    <property type="entry name" value="PIN_MKT1"/>
    <property type="match status" value="1"/>
</dbReference>
<reference evidence="4 5" key="1">
    <citation type="submission" date="2024-01" db="EMBL/GenBank/DDBJ databases">
        <title>Comparative genomics of Cryptococcus and Kwoniella reveals pathogenesis evolution and contrasting modes of karyotype evolution via chromosome fusion or intercentromeric recombination.</title>
        <authorList>
            <person name="Coelho M.A."/>
            <person name="David-Palma M."/>
            <person name="Shea T."/>
            <person name="Bowers K."/>
            <person name="McGinley-Smith S."/>
            <person name="Mohammad A.W."/>
            <person name="Gnirke A."/>
            <person name="Yurkov A.M."/>
            <person name="Nowrousian M."/>
            <person name="Sun S."/>
            <person name="Cuomo C.A."/>
            <person name="Heitman J."/>
        </authorList>
    </citation>
    <scope>NUCLEOTIDE SEQUENCE [LARGE SCALE GENOMIC DNA]</scope>
    <source>
        <strain evidence="4 5">7685027</strain>
    </source>
</reference>
<protein>
    <recommendedName>
        <fullName evidence="3">XPG N-terminal domain-containing protein</fullName>
    </recommendedName>
</protein>
<proteinExistence type="inferred from homology"/>
<gene>
    <name evidence="4" type="ORF">IAS62_005320</name>
</gene>
<feature type="domain" description="XPG N-terminal" evidence="3">
    <location>
        <begin position="1"/>
        <end position="109"/>
    </location>
</feature>
<dbReference type="Pfam" id="PF12247">
    <property type="entry name" value="MKT1_N"/>
    <property type="match status" value="1"/>
</dbReference>
<dbReference type="InterPro" id="IPR006084">
    <property type="entry name" value="XPG/Rad2"/>
</dbReference>
<dbReference type="InterPro" id="IPR022040">
    <property type="entry name" value="MKT1_N"/>
</dbReference>
<evidence type="ECO:0000256" key="1">
    <source>
        <dbReference type="ARBA" id="ARBA00022845"/>
    </source>
</evidence>
<dbReference type="CDD" id="cd09902">
    <property type="entry name" value="H3TH_MKT1"/>
    <property type="match status" value="1"/>
</dbReference>
<sequence>MTIRGLDNYLKERKLVQSCPISTLANTRLGIDATHYLNHLLTDPNSREPLVAATGGLPLAIISKIENDLRALERHAIKPVFVFPGLPLASRPPPKGPDIKAERENQIKNEAWALYDEGQAYAAVDKLVQFNNGNFVDQRDLLRSIMRLFRHRYVEFLAYLLQHPKGYIHAIYSTSECLMWPVERVITSSDWSNNFQFVEKVRILNDLNLTSEQFLDFGILAGSSLSRTIPLPQSEFSIKNIADLVRHHKSGISVCQNVRQEPPYKAQYYTESFWKARLAVKFSLVLTTEGACVPLPTVITPQQQAFTVQDVPGDLEEIFSPRIPDELYFHICRGLVSAQVVGWLTSAMIIEQQPLLETGEYRRFIKDVITEGPTSPRCTTIALLAHILHPDWSKRRIVSAHNSACAHCRTFTTILTLPTLLCSDWMVPMSNLEMELRRQNSSTIDLKLCVAALASEELVHRTFKPKGDRCEALYAAYTVSRVNDRFQEPIYLILELLRAGVLHGGKWGGPEAAPLLGGPSFGDEDEQSSNQQWVGPLSQELLAFNAFVRGLSKSLRQLFEAVSVHLLLSGDGRRNRDDYSDIMLSKYNPSQCFTDMAGLPFQTDVNTGFGILAKSYLDATSYHNQLEPITEEMIGTERAETAKRQAILFIEENFSSVKGPVQELERGFRFWDAIMVAIRCLAEEQGPNPKLAQTVVGKDVIEQFEKADKWLKPMRP</sequence>
<dbReference type="PANTHER" id="PTHR11081">
    <property type="entry name" value="FLAP ENDONUCLEASE FAMILY MEMBER"/>
    <property type="match status" value="1"/>
</dbReference>
<evidence type="ECO:0000256" key="2">
    <source>
        <dbReference type="ARBA" id="ARBA00024023"/>
    </source>
</evidence>
<dbReference type="InterPro" id="IPR029060">
    <property type="entry name" value="PIN-like_dom_sf"/>
</dbReference>
<evidence type="ECO:0000259" key="3">
    <source>
        <dbReference type="SMART" id="SM00485"/>
    </source>
</evidence>
<comment type="similarity">
    <text evidence="2">Belongs to the XPG/RAD2 endonuclease family.</text>
</comment>
<dbReference type="Proteomes" id="UP001432216">
    <property type="component" value="Chromosome 9"/>
</dbReference>
<dbReference type="EMBL" id="CP143814">
    <property type="protein sequence ID" value="WVO23962.1"/>
    <property type="molecule type" value="Genomic_DNA"/>
</dbReference>
<name>A0ABZ2AZK2_9TREE</name>
<dbReference type="Gene3D" id="3.40.50.1010">
    <property type="entry name" value="5'-nuclease"/>
    <property type="match status" value="1"/>
</dbReference>
<dbReference type="Pfam" id="PF12246">
    <property type="entry name" value="MKT1_C"/>
    <property type="match status" value="1"/>
</dbReference>
<dbReference type="InterPro" id="IPR006085">
    <property type="entry name" value="XPG_DNA_repair_N"/>
</dbReference>
<dbReference type="GeneID" id="89992090"/>
<dbReference type="RefSeq" id="XP_064723201.1">
    <property type="nucleotide sequence ID" value="XM_064867129.1"/>
</dbReference>
<dbReference type="InterPro" id="IPR037314">
    <property type="entry name" value="MKT1_H3TH"/>
</dbReference>
<evidence type="ECO:0000313" key="4">
    <source>
        <dbReference type="EMBL" id="WVO23962.1"/>
    </source>
</evidence>
<organism evidence="4 5">
    <name type="scientific">Cryptococcus decagattii</name>
    <dbReference type="NCBI Taxonomy" id="1859122"/>
    <lineage>
        <taxon>Eukaryota</taxon>
        <taxon>Fungi</taxon>
        <taxon>Dikarya</taxon>
        <taxon>Basidiomycota</taxon>
        <taxon>Agaricomycotina</taxon>
        <taxon>Tremellomycetes</taxon>
        <taxon>Tremellales</taxon>
        <taxon>Cryptococcaceae</taxon>
        <taxon>Cryptococcus</taxon>
        <taxon>Cryptococcus gattii species complex</taxon>
    </lineage>
</organism>
<dbReference type="Pfam" id="PF00752">
    <property type="entry name" value="XPG_N"/>
    <property type="match status" value="1"/>
</dbReference>
<accession>A0ABZ2AZK2</accession>
<dbReference type="SUPFAM" id="SSF88723">
    <property type="entry name" value="PIN domain-like"/>
    <property type="match status" value="1"/>
</dbReference>
<dbReference type="InterPro" id="IPR022039">
    <property type="entry name" value="MKT1_C"/>
</dbReference>